<sequence length="458" mass="52488">MTAVAVTQDFVDTLLQNYPREPDQKDDYIALSYCWGGSQSFTTTTFTLEHYMRGFDIDNLPLTFKDTIFVARKLGIQYIWIDALCIIQNSDVDKAREIEAMGDIFKNATVTISAGSATSVDGGLFNHEPTPELLEIPFCLPDKSLSQVYMSRHNYYPESDNPVNHRAWCFQESILSPRLLSFRSTELLWHCQSLAYEPVAKSNHHYIQSKALVPANIFGRDVAIQIPGVFHRARAWNSIVETFTMRSLTNPEDRLPAISAIAKELAFVWNDEHIFGVMRSTVERHLSWVVVSRHGLDTKHDNARNDRAPSWSWVSIDCQVIITMLASHFHVKTTCLEIDNTPACGKIVLEAKVLSLEAHLMNSGQEKLLQEFYDVPEDLKAEACTLMLLGEYGVIDDKFYGCNLSFLILKRLSNGYYQRVGLFDCWLNGVRYPFYDWMRPRRLRNLFDSIKRSRVTIV</sequence>
<dbReference type="PANTHER" id="PTHR33112:SF16">
    <property type="entry name" value="HETEROKARYON INCOMPATIBILITY DOMAIN-CONTAINING PROTEIN"/>
    <property type="match status" value="1"/>
</dbReference>
<comment type="caution">
    <text evidence="2">The sequence shown here is derived from an EMBL/GenBank/DDBJ whole genome shotgun (WGS) entry which is preliminary data.</text>
</comment>
<dbReference type="Pfam" id="PF06985">
    <property type="entry name" value="HET"/>
    <property type="match status" value="1"/>
</dbReference>
<dbReference type="OrthoDB" id="5125733at2759"/>
<proteinExistence type="predicted"/>
<evidence type="ECO:0000313" key="2">
    <source>
        <dbReference type="EMBL" id="TGO50008.1"/>
    </source>
</evidence>
<evidence type="ECO:0000313" key="3">
    <source>
        <dbReference type="Proteomes" id="UP000297527"/>
    </source>
</evidence>
<dbReference type="AlphaFoldDB" id="A0A4Z1HLS3"/>
<organism evidence="2 3">
    <name type="scientific">Botryotinia convoluta</name>
    <dbReference type="NCBI Taxonomy" id="54673"/>
    <lineage>
        <taxon>Eukaryota</taxon>
        <taxon>Fungi</taxon>
        <taxon>Dikarya</taxon>
        <taxon>Ascomycota</taxon>
        <taxon>Pezizomycotina</taxon>
        <taxon>Leotiomycetes</taxon>
        <taxon>Helotiales</taxon>
        <taxon>Sclerotiniaceae</taxon>
        <taxon>Botryotinia</taxon>
    </lineage>
</organism>
<dbReference type="PANTHER" id="PTHR33112">
    <property type="entry name" value="DOMAIN PROTEIN, PUTATIVE-RELATED"/>
    <property type="match status" value="1"/>
</dbReference>
<dbReference type="InterPro" id="IPR010730">
    <property type="entry name" value="HET"/>
</dbReference>
<name>A0A4Z1HLS3_9HELO</name>
<protein>
    <recommendedName>
        <fullName evidence="1">Heterokaryon incompatibility domain-containing protein</fullName>
    </recommendedName>
</protein>
<gene>
    <name evidence="2" type="ORF">BCON_0194g00190</name>
</gene>
<reference evidence="2 3" key="1">
    <citation type="submission" date="2017-12" db="EMBL/GenBank/DDBJ databases">
        <title>Comparative genomics of Botrytis spp.</title>
        <authorList>
            <person name="Valero-Jimenez C.A."/>
            <person name="Tapia P."/>
            <person name="Veloso J."/>
            <person name="Silva-Moreno E."/>
            <person name="Staats M."/>
            <person name="Valdes J.H."/>
            <person name="Van Kan J.A.L."/>
        </authorList>
    </citation>
    <scope>NUCLEOTIDE SEQUENCE [LARGE SCALE GENOMIC DNA]</scope>
    <source>
        <strain evidence="2 3">MUCL11595</strain>
    </source>
</reference>
<keyword evidence="3" id="KW-1185">Reference proteome</keyword>
<dbReference type="EMBL" id="PQXN01000194">
    <property type="protein sequence ID" value="TGO50008.1"/>
    <property type="molecule type" value="Genomic_DNA"/>
</dbReference>
<evidence type="ECO:0000259" key="1">
    <source>
        <dbReference type="Pfam" id="PF06985"/>
    </source>
</evidence>
<accession>A0A4Z1HLS3</accession>
<dbReference type="Proteomes" id="UP000297527">
    <property type="component" value="Unassembled WGS sequence"/>
</dbReference>
<feature type="domain" description="Heterokaryon incompatibility" evidence="1">
    <location>
        <begin position="28"/>
        <end position="172"/>
    </location>
</feature>